<gene>
    <name evidence="2" type="ordered locus">Igag_0280</name>
</gene>
<dbReference type="InterPro" id="IPR011005">
    <property type="entry name" value="Dihydropteroate_synth-like_sf"/>
</dbReference>
<dbReference type="Proteomes" id="UP000001304">
    <property type="component" value="Chromosome"/>
</dbReference>
<dbReference type="Pfam" id="PF00809">
    <property type="entry name" value="Pterin_bind"/>
    <property type="match status" value="1"/>
</dbReference>
<dbReference type="EMBL" id="CP002098">
    <property type="protein sequence ID" value="ADM27128.1"/>
    <property type="molecule type" value="Genomic_DNA"/>
</dbReference>
<dbReference type="Gene3D" id="3.20.20.20">
    <property type="entry name" value="Dihydropteroate synthase-like"/>
    <property type="match status" value="1"/>
</dbReference>
<dbReference type="BioCyc" id="IAGG583356:GHAH-291-MONOMER"/>
<dbReference type="PROSITE" id="PS50972">
    <property type="entry name" value="PTERIN_BINDING"/>
    <property type="match status" value="1"/>
</dbReference>
<dbReference type="InterPro" id="IPR045406">
    <property type="entry name" value="DUF6513"/>
</dbReference>
<dbReference type="NCBIfam" id="TIGR00284">
    <property type="entry name" value="dihydropteroate synthase-like protein"/>
    <property type="match status" value="1"/>
</dbReference>
<dbReference type="AlphaFoldDB" id="E0SQQ4"/>
<sequence length="520" mass="58185">MARILIVTGKVAEPMIRDIVKRVDKHRVDVFVAPVPIAAFITPEYVVSILSNSNIDVKSYDIIMLPGLCKGSARIIEEKLGVKAVKGPTNAYDLLEVLKLDDFSLLSPDEPADNVMGNVLRSLAKSLLSDVEREVCKRECIYIGKLKVPITPPPMRIATEVCEAHIYRDEDIIKKVEQYIDSGADIISIGFEALEPHPDHVERIIKLIRKCYDIPIAIDTSIPSEIIRGIEAGADMVINITLQNIEEVYKYLRDVAIVVIPFDTETKTIPMSIDRRIEILEKTIDVLKQKGIEKIFADIVLDPPGSTLASLIGFYEFKRRHPDIPLFMGIGNVTELIDADSIGVNAIMAMFAQEIGASILLTVEKSPKARGSTLELKIATQMATISYVKKSLPKNLGIDLLVVKDKRRYDIDFGEEVDETILATNEDMQYSLDPLGIFKIRVNHDEGVIEALYIGRKGKILIKGRTAKAIRNEILSRGLISQLSHAFYLGMELAKAEEALRLGKNYIQEFPLFKKLEYIK</sequence>
<keyword evidence="3" id="KW-1185">Reference proteome</keyword>
<protein>
    <submittedName>
        <fullName evidence="2">Dihydropteroate synthase-related protein</fullName>
    </submittedName>
</protein>
<organism evidence="2 3">
    <name type="scientific">Ignisphaera aggregans (strain DSM 17230 / JCM 13409 / AQ1.S1)</name>
    <dbReference type="NCBI Taxonomy" id="583356"/>
    <lineage>
        <taxon>Archaea</taxon>
        <taxon>Thermoproteota</taxon>
        <taxon>Thermoprotei</taxon>
        <taxon>Desulfurococcales</taxon>
        <taxon>Desulfurococcaceae</taxon>
        <taxon>Ignisphaera</taxon>
    </lineage>
</organism>
<dbReference type="GO" id="GO:0042558">
    <property type="term" value="P:pteridine-containing compound metabolic process"/>
    <property type="evidence" value="ECO:0007669"/>
    <property type="project" value="InterPro"/>
</dbReference>
<dbReference type="SUPFAM" id="SSF51717">
    <property type="entry name" value="Dihydropteroate synthetase-like"/>
    <property type="match status" value="1"/>
</dbReference>
<proteinExistence type="predicted"/>
<evidence type="ECO:0000313" key="2">
    <source>
        <dbReference type="EMBL" id="ADM27128.1"/>
    </source>
</evidence>
<name>E0SQQ4_IGNAA</name>
<dbReference type="InterPro" id="IPR005236">
    <property type="entry name" value="Dihydropt_synth"/>
</dbReference>
<reference evidence="2 3" key="1">
    <citation type="journal article" date="2010" name="Stand. Genomic Sci.">
        <title>Complete genome sequence of Ignisphaera aggregans type strain (AQ1.S1).</title>
        <authorList>
            <person name="Goker M."/>
            <person name="Held B."/>
            <person name="Lapidus A."/>
            <person name="Nolan M."/>
            <person name="Spring S."/>
            <person name="Yasawong M."/>
            <person name="Lucas S."/>
            <person name="Glavina Del Rio T."/>
            <person name="Tice H."/>
            <person name="Cheng J.F."/>
            <person name="Goodwin L."/>
            <person name="Tapia R."/>
            <person name="Pitluck S."/>
            <person name="Liolios K."/>
            <person name="Ivanova N."/>
            <person name="Mavromatis K."/>
            <person name="Mikhailova N."/>
            <person name="Pati A."/>
            <person name="Chen A."/>
            <person name="Palaniappan K."/>
            <person name="Brambilla E."/>
            <person name="Land M."/>
            <person name="Hauser L."/>
            <person name="Chang Y.J."/>
            <person name="Jeffries C.D."/>
            <person name="Brettin T."/>
            <person name="Detter J.C."/>
            <person name="Han C."/>
            <person name="Rohde M."/>
            <person name="Sikorski J."/>
            <person name="Woyke T."/>
            <person name="Bristow J."/>
            <person name="Eisen J.A."/>
            <person name="Markowitz V."/>
            <person name="Hugenholtz P."/>
            <person name="Kyrpides N.C."/>
            <person name="Klenk H.P."/>
        </authorList>
    </citation>
    <scope>NUCLEOTIDE SEQUENCE [LARGE SCALE GENOMIC DNA]</scope>
    <source>
        <strain evidence="3">DSM 17230 / JCM 13409 / AQ1.S1</strain>
    </source>
</reference>
<dbReference type="STRING" id="583356.Igag_0280"/>
<dbReference type="HOGENOM" id="CLU_041129_0_0_2"/>
<feature type="domain" description="Pterin-binding" evidence="1">
    <location>
        <begin position="140"/>
        <end position="384"/>
    </location>
</feature>
<dbReference type="InterPro" id="IPR025595">
    <property type="entry name" value="PterinBD-DUF4346"/>
</dbReference>
<dbReference type="Pfam" id="PF14251">
    <property type="entry name" value="PterinBD-DUF4346"/>
    <property type="match status" value="1"/>
</dbReference>
<evidence type="ECO:0000259" key="1">
    <source>
        <dbReference type="PROSITE" id="PS50972"/>
    </source>
</evidence>
<accession>E0SQQ4</accession>
<dbReference type="KEGG" id="iag:Igag_0280"/>
<dbReference type="Pfam" id="PF20123">
    <property type="entry name" value="DUF6513"/>
    <property type="match status" value="1"/>
</dbReference>
<dbReference type="InterPro" id="IPR000489">
    <property type="entry name" value="Pterin-binding_dom"/>
</dbReference>
<evidence type="ECO:0000313" key="3">
    <source>
        <dbReference type="Proteomes" id="UP000001304"/>
    </source>
</evidence>